<evidence type="ECO:0000259" key="5">
    <source>
        <dbReference type="PROSITE" id="PS50949"/>
    </source>
</evidence>
<comment type="caution">
    <text evidence="6">The sequence shown here is derived from an EMBL/GenBank/DDBJ whole genome shotgun (WGS) entry which is preliminary data.</text>
</comment>
<dbReference type="InterPro" id="IPR036388">
    <property type="entry name" value="WH-like_DNA-bd_sf"/>
</dbReference>
<dbReference type="GO" id="GO:0003700">
    <property type="term" value="F:DNA-binding transcription factor activity"/>
    <property type="evidence" value="ECO:0007669"/>
    <property type="project" value="InterPro"/>
</dbReference>
<dbReference type="PANTHER" id="PTHR43537">
    <property type="entry name" value="TRANSCRIPTIONAL REGULATOR, GNTR FAMILY"/>
    <property type="match status" value="1"/>
</dbReference>
<evidence type="ECO:0000313" key="6">
    <source>
        <dbReference type="EMBL" id="RLP74175.1"/>
    </source>
</evidence>
<evidence type="ECO:0000313" key="7">
    <source>
        <dbReference type="Proteomes" id="UP000269692"/>
    </source>
</evidence>
<dbReference type="SMART" id="SM00895">
    <property type="entry name" value="FCD"/>
    <property type="match status" value="1"/>
</dbReference>
<dbReference type="InterPro" id="IPR000524">
    <property type="entry name" value="Tscrpt_reg_HTH_GntR"/>
</dbReference>
<dbReference type="SUPFAM" id="SSF46785">
    <property type="entry name" value="Winged helix' DNA-binding domain"/>
    <property type="match status" value="1"/>
</dbReference>
<dbReference type="Pfam" id="PF07729">
    <property type="entry name" value="FCD"/>
    <property type="match status" value="1"/>
</dbReference>
<dbReference type="OrthoDB" id="9028214at2"/>
<dbReference type="InterPro" id="IPR008920">
    <property type="entry name" value="TF_FadR/GntR_C"/>
</dbReference>
<dbReference type="PANTHER" id="PTHR43537:SF5">
    <property type="entry name" value="UXU OPERON TRANSCRIPTIONAL REGULATOR"/>
    <property type="match status" value="1"/>
</dbReference>
<name>A0A3L7A2G2_9HYPH</name>
<dbReference type="PROSITE" id="PS50949">
    <property type="entry name" value="HTH_GNTR"/>
    <property type="match status" value="1"/>
</dbReference>
<dbReference type="CDD" id="cd07377">
    <property type="entry name" value="WHTH_GntR"/>
    <property type="match status" value="1"/>
</dbReference>
<reference evidence="6 7" key="1">
    <citation type="submission" date="2018-10" db="EMBL/GenBank/DDBJ databases">
        <title>Xanthobacter tagetidis genome sequencing and assembly.</title>
        <authorList>
            <person name="Maclea K.S."/>
            <person name="Goen A.E."/>
            <person name="Fatima S.A."/>
        </authorList>
    </citation>
    <scope>NUCLEOTIDE SEQUENCE [LARGE SCALE GENOMIC DNA]</scope>
    <source>
        <strain evidence="6 7">ATCC 700314</strain>
    </source>
</reference>
<feature type="region of interest" description="Disordered" evidence="4">
    <location>
        <begin position="241"/>
        <end position="279"/>
    </location>
</feature>
<dbReference type="EMBL" id="RCTF01000020">
    <property type="protein sequence ID" value="RLP74175.1"/>
    <property type="molecule type" value="Genomic_DNA"/>
</dbReference>
<dbReference type="SUPFAM" id="SSF48008">
    <property type="entry name" value="GntR ligand-binding domain-like"/>
    <property type="match status" value="1"/>
</dbReference>
<proteinExistence type="predicted"/>
<dbReference type="InterPro" id="IPR011711">
    <property type="entry name" value="GntR_C"/>
</dbReference>
<dbReference type="Proteomes" id="UP000269692">
    <property type="component" value="Unassembled WGS sequence"/>
</dbReference>
<evidence type="ECO:0000256" key="3">
    <source>
        <dbReference type="ARBA" id="ARBA00023163"/>
    </source>
</evidence>
<dbReference type="Pfam" id="PF00392">
    <property type="entry name" value="GntR"/>
    <property type="match status" value="1"/>
</dbReference>
<evidence type="ECO:0000256" key="4">
    <source>
        <dbReference type="SAM" id="MobiDB-lite"/>
    </source>
</evidence>
<keyword evidence="3" id="KW-0804">Transcription</keyword>
<dbReference type="Gene3D" id="1.20.120.530">
    <property type="entry name" value="GntR ligand-binding domain-like"/>
    <property type="match status" value="1"/>
</dbReference>
<organism evidence="6 7">
    <name type="scientific">Xanthobacter tagetidis</name>
    <dbReference type="NCBI Taxonomy" id="60216"/>
    <lineage>
        <taxon>Bacteria</taxon>
        <taxon>Pseudomonadati</taxon>
        <taxon>Pseudomonadota</taxon>
        <taxon>Alphaproteobacteria</taxon>
        <taxon>Hyphomicrobiales</taxon>
        <taxon>Xanthobacteraceae</taxon>
        <taxon>Xanthobacter</taxon>
    </lineage>
</organism>
<dbReference type="InterPro" id="IPR036390">
    <property type="entry name" value="WH_DNA-bd_sf"/>
</dbReference>
<evidence type="ECO:0000256" key="1">
    <source>
        <dbReference type="ARBA" id="ARBA00023015"/>
    </source>
</evidence>
<keyword evidence="2" id="KW-0238">DNA-binding</keyword>
<dbReference type="GO" id="GO:0003677">
    <property type="term" value="F:DNA binding"/>
    <property type="evidence" value="ECO:0007669"/>
    <property type="project" value="UniProtKB-KW"/>
</dbReference>
<dbReference type="SMART" id="SM00345">
    <property type="entry name" value="HTH_GNTR"/>
    <property type="match status" value="1"/>
</dbReference>
<sequence length="279" mass="30757">MQSGRFGSRSDVAGTFFNLFDANPDAIKTLPDQLAERLVELIINGTFLPGERLHEVMLSERFEVSRGPVREALRLLEREGLVTMASRRGASVTRLTEKHLNDIFPVRAALMSVCAEELALRHSDTVQDLLDEATEKLFEASRNGNVSEYIVLVYQASMYIAEASGNEIARRILFSLGRQTLPLSRMVFENPGHRQDWSNNWCGIVDGIRAGDPTAARIAVFQLIGDIKAAALDALRRRDAAAHQSAKSVTASREDGAGTEEKPRSRRVRSRPGAPSTGP</sequence>
<gene>
    <name evidence="6" type="ORF">D9R14_19120</name>
</gene>
<keyword evidence="7" id="KW-1185">Reference proteome</keyword>
<dbReference type="AlphaFoldDB" id="A0A3L7A2G2"/>
<keyword evidence="1" id="KW-0805">Transcription regulation</keyword>
<dbReference type="RefSeq" id="WP_121624955.1">
    <property type="nucleotide sequence ID" value="NZ_JACIIW010000007.1"/>
</dbReference>
<feature type="compositionally biased region" description="Basic and acidic residues" evidence="4">
    <location>
        <begin position="252"/>
        <end position="263"/>
    </location>
</feature>
<accession>A0A3L7A2G2</accession>
<protein>
    <submittedName>
        <fullName evidence="6">GntR family transcriptional regulator</fullName>
    </submittedName>
</protein>
<evidence type="ECO:0000256" key="2">
    <source>
        <dbReference type="ARBA" id="ARBA00023125"/>
    </source>
</evidence>
<dbReference type="Gene3D" id="1.10.10.10">
    <property type="entry name" value="Winged helix-like DNA-binding domain superfamily/Winged helix DNA-binding domain"/>
    <property type="match status" value="1"/>
</dbReference>
<feature type="domain" description="HTH gntR-type" evidence="5">
    <location>
        <begin position="28"/>
        <end position="95"/>
    </location>
</feature>